<dbReference type="InterPro" id="IPR021866">
    <property type="entry name" value="SpoIIAA-like"/>
</dbReference>
<dbReference type="OrthoDB" id="8562463at2"/>
<protein>
    <recommendedName>
        <fullName evidence="2">UspA domain protein</fullName>
    </recommendedName>
</protein>
<dbReference type="Pfam" id="PF11964">
    <property type="entry name" value="SpoIIAA-like"/>
    <property type="match status" value="1"/>
</dbReference>
<dbReference type="eggNOG" id="ENOG5032SUS">
    <property type="taxonomic scope" value="Bacteria"/>
</dbReference>
<dbReference type="KEGG" id="app:CAP2UW1_4102"/>
<sequence>MIVIEERPRRVDVTVYAEFTLADYQEFENAVNYAIQFEGPVDLFFDLREMADFTLDVAWEDIVFARAHASDFSRIAVLTHSQWVAWSAWLSQIFVRAEMRIFDDEVEARSWLAAEAGEASA</sequence>
<dbReference type="SUPFAM" id="SSF52091">
    <property type="entry name" value="SpoIIaa-like"/>
    <property type="match status" value="1"/>
</dbReference>
<reference evidence="1" key="2">
    <citation type="submission" date="2009-09" db="EMBL/GenBank/DDBJ databases">
        <title>Complete sequence of chromosome of Candidatus Accumulibacter phosphatis clade IIA str. UW-1.</title>
        <authorList>
            <consortium name="US DOE Joint Genome Institute"/>
            <person name="Martin H.G."/>
            <person name="Ivanova N."/>
            <person name="Kunin V."/>
            <person name="Warnecke F."/>
            <person name="Barry K."/>
            <person name="He S."/>
            <person name="Salamov A."/>
            <person name="Szeto E."/>
            <person name="Dalin E."/>
            <person name="Pangilinan J.L."/>
            <person name="Lapidus A."/>
            <person name="Lowry S."/>
            <person name="Kyrpides N.C."/>
            <person name="McMahon K.D."/>
            <person name="Hugenholtz P."/>
        </authorList>
    </citation>
    <scope>NUCLEOTIDE SEQUENCE [LARGE SCALE GENOMIC DNA]</scope>
    <source>
        <strain evidence="1">UW-1</strain>
    </source>
</reference>
<dbReference type="HOGENOM" id="CLU_137390_4_0_4"/>
<dbReference type="EMBL" id="CP001715">
    <property type="protein sequence ID" value="ACV37344.1"/>
    <property type="molecule type" value="Genomic_DNA"/>
</dbReference>
<dbReference type="InterPro" id="IPR038396">
    <property type="entry name" value="SpoIIAA-like_sf"/>
</dbReference>
<accession>C7RNF8</accession>
<evidence type="ECO:0000313" key="1">
    <source>
        <dbReference type="EMBL" id="ACV37344.1"/>
    </source>
</evidence>
<name>C7RNF8_ACCRE</name>
<dbReference type="Gene3D" id="3.40.50.10600">
    <property type="entry name" value="SpoIIaa-like domains"/>
    <property type="match status" value="1"/>
</dbReference>
<organism evidence="1">
    <name type="scientific">Accumulibacter regalis</name>
    <dbReference type="NCBI Taxonomy" id="522306"/>
    <lineage>
        <taxon>Bacteria</taxon>
        <taxon>Pseudomonadati</taxon>
        <taxon>Pseudomonadota</taxon>
        <taxon>Betaproteobacteria</taxon>
        <taxon>Candidatus Accumulibacter</taxon>
    </lineage>
</organism>
<proteinExistence type="predicted"/>
<reference evidence="1" key="1">
    <citation type="submission" date="2009-08" db="EMBL/GenBank/DDBJ databases">
        <authorList>
            <consortium name="US DOE Joint Genome Institute"/>
            <person name="Lucas S."/>
            <person name="Copeland A."/>
            <person name="Lapidus A."/>
            <person name="Glavina del Rio T."/>
            <person name="Dalin E."/>
            <person name="Tice H."/>
            <person name="Bruce D."/>
            <person name="Barry K."/>
            <person name="Pitluck S."/>
            <person name="Lowry S."/>
            <person name="Larimer F."/>
            <person name="Land M."/>
            <person name="Hauser L."/>
            <person name="Kyrpides N."/>
            <person name="Ivanova N."/>
            <person name="McMahon K.D."/>
            <person name="Hugenholtz P."/>
        </authorList>
    </citation>
    <scope>NUCLEOTIDE SEQUENCE</scope>
    <source>
        <strain evidence="1">UW-1</strain>
    </source>
</reference>
<gene>
    <name evidence="1" type="ordered locus">CAP2UW1_4102</name>
</gene>
<dbReference type="AlphaFoldDB" id="C7RNF8"/>
<evidence type="ECO:0008006" key="2">
    <source>
        <dbReference type="Google" id="ProtNLM"/>
    </source>
</evidence>
<dbReference type="STRING" id="522306.CAP2UW1_4102"/>
<dbReference type="InterPro" id="IPR036513">
    <property type="entry name" value="STAS_dom_sf"/>
</dbReference>